<evidence type="ECO:0000256" key="1">
    <source>
        <dbReference type="ARBA" id="ARBA00004305"/>
    </source>
</evidence>
<comment type="subcellular location">
    <subcellularLocation>
        <location evidence="1 7">Mitochondrion matrix</location>
    </subcellularLocation>
</comment>
<organism evidence="10 11">
    <name type="scientific">Agrilus planipennis</name>
    <name type="common">Emerald ash borer</name>
    <name type="synonym">Agrilus marcopoli</name>
    <dbReference type="NCBI Taxonomy" id="224129"/>
    <lineage>
        <taxon>Eukaryota</taxon>
        <taxon>Metazoa</taxon>
        <taxon>Ecdysozoa</taxon>
        <taxon>Arthropoda</taxon>
        <taxon>Hexapoda</taxon>
        <taxon>Insecta</taxon>
        <taxon>Pterygota</taxon>
        <taxon>Neoptera</taxon>
        <taxon>Endopterygota</taxon>
        <taxon>Coleoptera</taxon>
        <taxon>Polyphaga</taxon>
        <taxon>Elateriformia</taxon>
        <taxon>Buprestoidea</taxon>
        <taxon>Buprestidae</taxon>
        <taxon>Agrilinae</taxon>
        <taxon>Agrilus</taxon>
    </lineage>
</organism>
<dbReference type="GO" id="GO:0005759">
    <property type="term" value="C:mitochondrial matrix"/>
    <property type="evidence" value="ECO:0007669"/>
    <property type="project" value="UniProtKB-SubCell"/>
</dbReference>
<dbReference type="FunCoup" id="A0A1W4WPZ8">
    <property type="interactions" value="925"/>
</dbReference>
<evidence type="ECO:0000256" key="8">
    <source>
        <dbReference type="SAM" id="Phobius"/>
    </source>
</evidence>
<dbReference type="PROSITE" id="PS00113">
    <property type="entry name" value="ADENYLATE_KINASE"/>
    <property type="match status" value="1"/>
</dbReference>
<evidence type="ECO:0000256" key="4">
    <source>
        <dbReference type="ARBA" id="ARBA00022777"/>
    </source>
</evidence>
<keyword evidence="4 7" id="KW-0418">Kinase</keyword>
<dbReference type="STRING" id="224129.A0A1W4WPZ8"/>
<keyword evidence="8" id="KW-1133">Transmembrane helix</keyword>
<feature type="transmembrane region" description="Helical" evidence="8">
    <location>
        <begin position="6"/>
        <end position="27"/>
    </location>
</feature>
<dbReference type="InterPro" id="IPR036193">
    <property type="entry name" value="ADK_active_lid_dom_sf"/>
</dbReference>
<keyword evidence="6 7" id="KW-0342">GTP-binding</keyword>
<dbReference type="RefSeq" id="XP_018325986.1">
    <property type="nucleotide sequence ID" value="XM_018470484.2"/>
</dbReference>
<evidence type="ECO:0000256" key="5">
    <source>
        <dbReference type="ARBA" id="ARBA00023128"/>
    </source>
</evidence>
<dbReference type="AlphaFoldDB" id="A0A1W4WPZ8"/>
<dbReference type="Pfam" id="PF05191">
    <property type="entry name" value="ADK_lid"/>
    <property type="match status" value="1"/>
</dbReference>
<feature type="binding site" evidence="7">
    <location>
        <position position="206"/>
    </location>
    <ligand>
        <name>AMP</name>
        <dbReference type="ChEBI" id="CHEBI:456215"/>
    </ligand>
</feature>
<dbReference type="InParanoid" id="A0A1W4WPZ8"/>
<keyword evidence="8" id="KW-0472">Membrane</keyword>
<dbReference type="Pfam" id="PF00406">
    <property type="entry name" value="ADK"/>
    <property type="match status" value="1"/>
</dbReference>
<dbReference type="InterPro" id="IPR028586">
    <property type="entry name" value="AK3/Ak4_mitochondrial"/>
</dbReference>
<feature type="binding site" evidence="7">
    <location>
        <position position="83"/>
    </location>
    <ligand>
        <name>AMP</name>
        <dbReference type="ChEBI" id="CHEBI:456215"/>
    </ligand>
</feature>
<protein>
    <recommendedName>
        <fullName evidence="7">GTP:AMP phosphotransferase, mitochondrial</fullName>
        <ecNumber evidence="7">2.7.4.10</ecNumber>
    </recommendedName>
    <alternativeName>
        <fullName evidence="7">Adenylate kinase 3</fullName>
        <shortName evidence="7">AK 3</shortName>
    </alternativeName>
</protein>
<evidence type="ECO:0000256" key="7">
    <source>
        <dbReference type="HAMAP-Rule" id="MF_03169"/>
    </source>
</evidence>
<dbReference type="GO" id="GO:0006172">
    <property type="term" value="P:ADP biosynthetic process"/>
    <property type="evidence" value="ECO:0007669"/>
    <property type="project" value="UniProtKB-UniRule"/>
</dbReference>
<evidence type="ECO:0000256" key="6">
    <source>
        <dbReference type="ARBA" id="ARBA00023134"/>
    </source>
</evidence>
<feature type="binding site" evidence="7">
    <location>
        <position position="217"/>
    </location>
    <ligand>
        <name>AMP</name>
        <dbReference type="ChEBI" id="CHEBI:456215"/>
    </ligand>
</feature>
<keyword evidence="8" id="KW-0812">Transmembrane</keyword>
<keyword evidence="2 7" id="KW-0808">Transferase</keyword>
<accession>A0A1W4WPZ8</accession>
<dbReference type="HAMAP" id="MF_03169">
    <property type="entry name" value="Adenylate_kinase_AK3"/>
    <property type="match status" value="1"/>
</dbReference>
<comment type="catalytic activity">
    <reaction evidence="7">
        <text>a ribonucleoside 5'-triphosphate + AMP = a ribonucleoside 5'-diphosphate + ADP</text>
        <dbReference type="Rhea" id="RHEA:13749"/>
        <dbReference type="ChEBI" id="CHEBI:57930"/>
        <dbReference type="ChEBI" id="CHEBI:61557"/>
        <dbReference type="ChEBI" id="CHEBI:456215"/>
        <dbReference type="ChEBI" id="CHEBI:456216"/>
        <dbReference type="EC" id="2.7.4.10"/>
    </reaction>
</comment>
<dbReference type="SUPFAM" id="SSF57774">
    <property type="entry name" value="Microbial and mitochondrial ADK, insert 'zinc finger' domain"/>
    <property type="match status" value="1"/>
</dbReference>
<evidence type="ECO:0000256" key="3">
    <source>
        <dbReference type="ARBA" id="ARBA00022741"/>
    </source>
</evidence>
<dbReference type="InterPro" id="IPR000850">
    <property type="entry name" value="Adenylat/UMP-CMP_kin"/>
</dbReference>
<dbReference type="GO" id="GO:0005524">
    <property type="term" value="F:ATP binding"/>
    <property type="evidence" value="ECO:0007669"/>
    <property type="project" value="InterPro"/>
</dbReference>
<feature type="region of interest" description="LID" evidence="7">
    <location>
        <begin position="172"/>
        <end position="209"/>
    </location>
</feature>
<dbReference type="HAMAP" id="MF_00235">
    <property type="entry name" value="Adenylate_kinase_Adk"/>
    <property type="match status" value="1"/>
</dbReference>
<evidence type="ECO:0000259" key="9">
    <source>
        <dbReference type="Pfam" id="PF05191"/>
    </source>
</evidence>
<dbReference type="CTD" id="50808"/>
<comment type="similarity">
    <text evidence="7">Belongs to the adenylate kinase family. AK3 subfamily.</text>
</comment>
<dbReference type="OrthoDB" id="439792at2759"/>
<feature type="binding site" evidence="7">
    <location>
        <position position="246"/>
    </location>
    <ligand>
        <name>GTP</name>
        <dbReference type="ChEBI" id="CHEBI:37565"/>
    </ligand>
</feature>
<comment type="caution">
    <text evidence="7">Lacks conserved residue(s) required for the propagation of feature annotation.</text>
</comment>
<dbReference type="NCBIfam" id="TIGR01351">
    <property type="entry name" value="adk"/>
    <property type="match status" value="1"/>
</dbReference>
<dbReference type="GeneID" id="108737571"/>
<dbReference type="GO" id="GO:0004017">
    <property type="term" value="F:AMP kinase activity"/>
    <property type="evidence" value="ECO:0007669"/>
    <property type="project" value="InterPro"/>
</dbReference>
<evidence type="ECO:0000313" key="11">
    <source>
        <dbReference type="RefSeq" id="XP_018325986.1"/>
    </source>
</evidence>
<dbReference type="PANTHER" id="PTHR23359">
    <property type="entry name" value="NUCLEOTIDE KINASE"/>
    <property type="match status" value="1"/>
</dbReference>
<dbReference type="InterPro" id="IPR027417">
    <property type="entry name" value="P-loop_NTPase"/>
</dbReference>
<comment type="domain">
    <text evidence="7">Consists of three domains, a large central CORE domain and two small peripheral domains, NMPbind and LID, which undergo movements during catalysis. The LID domain closes over the site of phosphoryl transfer upon GTP binding. Assembling and dissambling the active center during each catalytic cycle provides an effective means to prevent GTP hydrolysis.</text>
</comment>
<keyword evidence="5 7" id="KW-0496">Mitochondrion</keyword>
<comment type="function">
    <text evidence="7">Involved in maintaining the homeostasis of cellular nucleotides by catalyzing the interconversion of nucleoside phosphates. Has GTP:AMP phosphotransferase and ITP:AMP phosphotransferase activities.</text>
</comment>
<gene>
    <name evidence="11" type="primary">LOC108737571</name>
    <name evidence="7" type="synonym">Adk3</name>
</gene>
<dbReference type="Proteomes" id="UP000192223">
    <property type="component" value="Unplaced"/>
</dbReference>
<proteinExistence type="inferred from homology"/>
<dbReference type="GO" id="GO:0046041">
    <property type="term" value="P:ITP metabolic process"/>
    <property type="evidence" value="ECO:0007669"/>
    <property type="project" value="UniProtKB-UniRule"/>
</dbReference>
<feature type="region of interest" description="NMPbind" evidence="7">
    <location>
        <begin position="82"/>
        <end position="111"/>
    </location>
</feature>
<dbReference type="Gene3D" id="3.40.50.300">
    <property type="entry name" value="P-loop containing nucleotide triphosphate hydrolases"/>
    <property type="match status" value="1"/>
</dbReference>
<dbReference type="FunFam" id="3.40.50.300:FF:000106">
    <property type="entry name" value="Adenylate kinase mitochondrial"/>
    <property type="match status" value="1"/>
</dbReference>
<name>A0A1W4WPZ8_AGRPL</name>
<feature type="binding site" evidence="7">
    <location>
        <position position="173"/>
    </location>
    <ligand>
        <name>GTP</name>
        <dbReference type="ChEBI" id="CHEBI:37565"/>
    </ligand>
</feature>
<reference evidence="11" key="1">
    <citation type="submission" date="2025-08" db="UniProtKB">
        <authorList>
            <consortium name="RefSeq"/>
        </authorList>
    </citation>
    <scope>IDENTIFICATION</scope>
    <source>
        <tissue evidence="11">Entire body</tissue>
    </source>
</reference>
<feature type="binding site" evidence="7">
    <location>
        <position position="88"/>
    </location>
    <ligand>
        <name>AMP</name>
        <dbReference type="ChEBI" id="CHEBI:456215"/>
    </ligand>
</feature>
<evidence type="ECO:0000256" key="2">
    <source>
        <dbReference type="ARBA" id="ARBA00022679"/>
    </source>
</evidence>
<sequence length="270" mass="30755">MCLCSTTLFMPTCLPFISFFTVPLYIFQYLPFLSIKTISAQNFCSFQSQNKMLRAIILGAPASGKGTISSRIIKHFNLEHIASGDRLRLHIKNNTSLGVEAKKYINEGKLVPDELITKFILNEIKQCNSKSWLLDGFPRTLFQAQTLWKAQKIDVVLNLNVPFDVIIERVKGRLVHLPSGRTYNTGFNEPKIPGRDDITGEPLVQREDDKPEVVKKRLEQYELLTKPVIKFYEALGVLQTFTGKTSDEIWPNIKDYLSKKKLSKEQDALG</sequence>
<evidence type="ECO:0000313" key="10">
    <source>
        <dbReference type="Proteomes" id="UP000192223"/>
    </source>
</evidence>
<dbReference type="GO" id="GO:0046033">
    <property type="term" value="P:AMP metabolic process"/>
    <property type="evidence" value="ECO:0007669"/>
    <property type="project" value="UniProtKB-UniRule"/>
</dbReference>
<feature type="binding site" evidence="7">
    <location>
        <begin position="109"/>
        <end position="111"/>
    </location>
    <ligand>
        <name>AMP</name>
        <dbReference type="ChEBI" id="CHEBI:456215"/>
    </ligand>
</feature>
<dbReference type="EC" id="2.7.4.10" evidence="7"/>
<dbReference type="InterPro" id="IPR006259">
    <property type="entry name" value="Adenyl_kin_sub"/>
</dbReference>
<feature type="binding site" evidence="7">
    <location>
        <begin position="136"/>
        <end position="139"/>
    </location>
    <ligand>
        <name>AMP</name>
        <dbReference type="ChEBI" id="CHEBI:456215"/>
    </ligand>
</feature>
<dbReference type="CDD" id="cd01428">
    <property type="entry name" value="ADK"/>
    <property type="match status" value="1"/>
</dbReference>
<dbReference type="SUPFAM" id="SSF52540">
    <property type="entry name" value="P-loop containing nucleoside triphosphate hydrolases"/>
    <property type="match status" value="1"/>
</dbReference>
<keyword evidence="3 7" id="KW-0547">Nucleotide-binding</keyword>
<dbReference type="InterPro" id="IPR007862">
    <property type="entry name" value="Adenylate_kinase_lid-dom"/>
</dbReference>
<dbReference type="InterPro" id="IPR033690">
    <property type="entry name" value="Adenylat_kinase_CS"/>
</dbReference>
<comment type="subunit">
    <text evidence="7">Monomer.</text>
</comment>
<feature type="domain" description="Adenylate kinase active site lid" evidence="9">
    <location>
        <begin position="173"/>
        <end position="208"/>
    </location>
</feature>
<dbReference type="GO" id="GO:0046039">
    <property type="term" value="P:GTP metabolic process"/>
    <property type="evidence" value="ECO:0007669"/>
    <property type="project" value="UniProtKB-UniRule"/>
</dbReference>
<dbReference type="PRINTS" id="PR00094">
    <property type="entry name" value="ADENYLTKNASE"/>
</dbReference>
<dbReference type="GO" id="GO:0046899">
    <property type="term" value="F:nucleoside triphosphate adenylate kinase activity"/>
    <property type="evidence" value="ECO:0007669"/>
    <property type="project" value="UniProtKB-UniRule"/>
</dbReference>
<dbReference type="KEGG" id="apln:108737571"/>
<dbReference type="GO" id="GO:0005525">
    <property type="term" value="F:GTP binding"/>
    <property type="evidence" value="ECO:0007669"/>
    <property type="project" value="UniProtKB-KW"/>
</dbReference>
<feature type="binding site" evidence="7">
    <location>
        <position position="143"/>
    </location>
    <ligand>
        <name>AMP</name>
        <dbReference type="ChEBI" id="CHEBI:456215"/>
    </ligand>
</feature>
<keyword evidence="10" id="KW-1185">Reference proteome</keyword>